<dbReference type="InterPro" id="IPR007694">
    <property type="entry name" value="DNA_helicase_DnaB-like_C"/>
</dbReference>
<dbReference type="PROSITE" id="PS51199">
    <property type="entry name" value="SF4_HELICASE"/>
    <property type="match status" value="1"/>
</dbReference>
<accession>A0A1L3ZSF8</accession>
<dbReference type="Pfam" id="PF13155">
    <property type="entry name" value="Toprim_2"/>
    <property type="match status" value="1"/>
</dbReference>
<dbReference type="GO" id="GO:0006260">
    <property type="term" value="P:DNA replication"/>
    <property type="evidence" value="ECO:0007669"/>
    <property type="project" value="InterPro"/>
</dbReference>
<evidence type="ECO:0000256" key="1">
    <source>
        <dbReference type="SAM" id="MobiDB-lite"/>
    </source>
</evidence>
<dbReference type="Proteomes" id="UP000182063">
    <property type="component" value="Chromosome"/>
</dbReference>
<dbReference type="Pfam" id="PF03796">
    <property type="entry name" value="DnaB_C"/>
    <property type="match status" value="1"/>
</dbReference>
<proteinExistence type="predicted"/>
<dbReference type="GO" id="GO:0043139">
    <property type="term" value="F:5'-3' DNA helicase activity"/>
    <property type="evidence" value="ECO:0007669"/>
    <property type="project" value="InterPro"/>
</dbReference>
<dbReference type="AlphaFoldDB" id="A0A1L3ZSF8"/>
<dbReference type="SMART" id="SM00778">
    <property type="entry name" value="Prim_Zn_Ribbon"/>
    <property type="match status" value="1"/>
</dbReference>
<dbReference type="RefSeq" id="WP_072596124.1">
    <property type="nucleotide sequence ID" value="NZ_CP018221.1"/>
</dbReference>
<dbReference type="KEGG" id="sphj:BSL82_03880"/>
<feature type="domain" description="SF4 helicase" evidence="2">
    <location>
        <begin position="300"/>
        <end position="566"/>
    </location>
</feature>
<dbReference type="CDD" id="cd01029">
    <property type="entry name" value="TOPRIM_primases"/>
    <property type="match status" value="1"/>
</dbReference>
<evidence type="ECO:0000259" key="2">
    <source>
        <dbReference type="PROSITE" id="PS51199"/>
    </source>
</evidence>
<dbReference type="PANTHER" id="PTHR12873:SF0">
    <property type="entry name" value="TWINKLE MTDNA HELICASE"/>
    <property type="match status" value="1"/>
</dbReference>
<dbReference type="SUPFAM" id="SSF56731">
    <property type="entry name" value="DNA primase core"/>
    <property type="match status" value="1"/>
</dbReference>
<dbReference type="InterPro" id="IPR013237">
    <property type="entry name" value="Phage_T7_Gp4_N"/>
</dbReference>
<name>A0A1L3ZSF8_9SPHN</name>
<dbReference type="CDD" id="cd19483">
    <property type="entry name" value="RecA-like_Gp4D_helicase"/>
    <property type="match status" value="1"/>
</dbReference>
<evidence type="ECO:0000313" key="3">
    <source>
        <dbReference type="EMBL" id="API58557.1"/>
    </source>
</evidence>
<dbReference type="Gene3D" id="3.40.1360.10">
    <property type="match status" value="1"/>
</dbReference>
<dbReference type="GO" id="GO:0008270">
    <property type="term" value="F:zinc ion binding"/>
    <property type="evidence" value="ECO:0007669"/>
    <property type="project" value="InterPro"/>
</dbReference>
<dbReference type="Gene3D" id="2.20.25.10">
    <property type="match status" value="1"/>
</dbReference>
<dbReference type="InterPro" id="IPR027417">
    <property type="entry name" value="P-loop_NTPase"/>
</dbReference>
<dbReference type="GO" id="GO:0003697">
    <property type="term" value="F:single-stranded DNA binding"/>
    <property type="evidence" value="ECO:0007669"/>
    <property type="project" value="InterPro"/>
</dbReference>
<evidence type="ECO:0000313" key="4">
    <source>
        <dbReference type="Proteomes" id="UP000182063"/>
    </source>
</evidence>
<dbReference type="InterPro" id="IPR027032">
    <property type="entry name" value="Twinkle-like"/>
</dbReference>
<gene>
    <name evidence="3" type="ORF">BSL82_03880</name>
</gene>
<sequence length="582" mass="64570">MAADYEKDTSAFLQHEPCPECGSRDNLGRYASGRAHCFGCGYWETADDAYQPRAGHQQSQRKRMFEAIAGEVVSIASSYGIDEKTCRALGIKIVQWSVKVPDEDGEPVKLPRKGCLSFDYHAPDGALWGQKIRYKLSDADKERFDLDKTFSFPHAEGKPPLWLMHKWGPGCDTRSLVIFEGEGDAAAYYQLTGGKYPVVSIPTGAKGSVDVLKNHYEWLDRFDKVVLLFDADETGREWARKAAAILPAGKAFIGEIQGHKDARSALMAGDGRAITNAYFNAEEFKPDGIFTVADLRADALKPVEMGIPWWSPRLTKWTFGRRWGETYLIGAGAGVGKTDFCTQSICFDVLQLGIMTAVIYLEQTPGETVKRVAGKYAGRPFHIPMEEGGYTQEELTEAIDALDNSGKIIFGGNFTASAWADIKSRIRYLAVSKGVKIVYLDNLTALIDPTNERASVETIVKEISLLAQELGIIIIVVSHLATPEGKPHEEGGRVMLKHFKGSRAIAAWFHYAFGLERDTQADDPEMRQYSTLRCVKDRYTGRANGNTMCLKFEPETAQLIESEFPEPKTDGASFPPYEGDDF</sequence>
<dbReference type="EMBL" id="CP018221">
    <property type="protein sequence ID" value="API58557.1"/>
    <property type="molecule type" value="Genomic_DNA"/>
</dbReference>
<dbReference type="Gene3D" id="3.40.50.300">
    <property type="entry name" value="P-loop containing nucleotide triphosphate hydrolases"/>
    <property type="match status" value="1"/>
</dbReference>
<dbReference type="InterPro" id="IPR034154">
    <property type="entry name" value="TOPRIM_DnaG/twinkle"/>
</dbReference>
<dbReference type="SUPFAM" id="SSF57783">
    <property type="entry name" value="Zinc beta-ribbon"/>
    <property type="match status" value="1"/>
</dbReference>
<dbReference type="SUPFAM" id="SSF52540">
    <property type="entry name" value="P-loop containing nucleoside triphosphate hydrolases"/>
    <property type="match status" value="1"/>
</dbReference>
<reference evidence="4" key="1">
    <citation type="submission" date="2016-11" db="EMBL/GenBank/DDBJ databases">
        <title>Complete Genome Sequence of alachlor-degrading Sphingomonas sp. strain JJ-A5.</title>
        <authorList>
            <person name="Lee H."/>
            <person name="Ka J.-O."/>
        </authorList>
    </citation>
    <scope>NUCLEOTIDE SEQUENCE [LARGE SCALE GENOMIC DNA]</scope>
    <source>
        <strain evidence="4">JJ-A5</strain>
    </source>
</reference>
<keyword evidence="4" id="KW-1185">Reference proteome</keyword>
<dbReference type="STRING" id="1921510.BSL82_03880"/>
<protein>
    <recommendedName>
        <fullName evidence="2">SF4 helicase domain-containing protein</fullName>
    </recommendedName>
</protein>
<dbReference type="GO" id="GO:0005524">
    <property type="term" value="F:ATP binding"/>
    <property type="evidence" value="ECO:0007669"/>
    <property type="project" value="InterPro"/>
</dbReference>
<dbReference type="PANTHER" id="PTHR12873">
    <property type="entry name" value="T7-LIKE MITOCHONDRIAL DNA HELICASE"/>
    <property type="match status" value="1"/>
</dbReference>
<feature type="region of interest" description="Disordered" evidence="1">
    <location>
        <begin position="562"/>
        <end position="582"/>
    </location>
</feature>
<organism evidence="3 4">
    <name type="scientific">Tardibacter chloracetimidivorans</name>
    <dbReference type="NCBI Taxonomy" id="1921510"/>
    <lineage>
        <taxon>Bacteria</taxon>
        <taxon>Pseudomonadati</taxon>
        <taxon>Pseudomonadota</taxon>
        <taxon>Alphaproteobacteria</taxon>
        <taxon>Sphingomonadales</taxon>
        <taxon>Sphingomonadaceae</taxon>
        <taxon>Tardibacter</taxon>
    </lineage>
</organism>